<dbReference type="Pfam" id="PF00226">
    <property type="entry name" value="DnaJ"/>
    <property type="match status" value="1"/>
</dbReference>
<dbReference type="GO" id="GO:0001671">
    <property type="term" value="F:ATPase activator activity"/>
    <property type="evidence" value="ECO:0007669"/>
    <property type="project" value="InterPro"/>
</dbReference>
<gene>
    <name evidence="3" type="ORF">METZ01_LOCUS213702</name>
</gene>
<dbReference type="EMBL" id="UINC01049272">
    <property type="protein sequence ID" value="SVB60848.1"/>
    <property type="molecule type" value="Genomic_DNA"/>
</dbReference>
<accession>A0A382FCK5</accession>
<protein>
    <recommendedName>
        <fullName evidence="2">J domain-containing protein</fullName>
    </recommendedName>
</protein>
<organism evidence="3">
    <name type="scientific">marine metagenome</name>
    <dbReference type="NCBI Taxonomy" id="408172"/>
    <lineage>
        <taxon>unclassified sequences</taxon>
        <taxon>metagenomes</taxon>
        <taxon>ecological metagenomes</taxon>
    </lineage>
</organism>
<dbReference type="PROSITE" id="PS50076">
    <property type="entry name" value="DNAJ_2"/>
    <property type="match status" value="1"/>
</dbReference>
<dbReference type="CDD" id="cd06257">
    <property type="entry name" value="DnaJ"/>
    <property type="match status" value="1"/>
</dbReference>
<dbReference type="AlphaFoldDB" id="A0A382FCK5"/>
<feature type="compositionally biased region" description="Basic and acidic residues" evidence="1">
    <location>
        <begin position="32"/>
        <end position="46"/>
    </location>
</feature>
<name>A0A382FCK5_9ZZZZ</name>
<evidence type="ECO:0000256" key="1">
    <source>
        <dbReference type="SAM" id="MobiDB-lite"/>
    </source>
</evidence>
<evidence type="ECO:0000313" key="3">
    <source>
        <dbReference type="EMBL" id="SVB60848.1"/>
    </source>
</evidence>
<dbReference type="InterPro" id="IPR001623">
    <property type="entry name" value="DnaJ_domain"/>
</dbReference>
<dbReference type="PANTHER" id="PTHR14021">
    <property type="entry name" value="IRON-SULFUR CLUSTER CO-CHAPERONE PROTEIN HSCB"/>
    <property type="match status" value="1"/>
</dbReference>
<dbReference type="SUPFAM" id="SSF46565">
    <property type="entry name" value="Chaperone J-domain"/>
    <property type="match status" value="1"/>
</dbReference>
<dbReference type="GO" id="GO:0051087">
    <property type="term" value="F:protein-folding chaperone binding"/>
    <property type="evidence" value="ECO:0007669"/>
    <property type="project" value="InterPro"/>
</dbReference>
<dbReference type="SMART" id="SM00271">
    <property type="entry name" value="DnaJ"/>
    <property type="match status" value="1"/>
</dbReference>
<dbReference type="GO" id="GO:0005739">
    <property type="term" value="C:mitochondrion"/>
    <property type="evidence" value="ECO:0007669"/>
    <property type="project" value="TreeGrafter"/>
</dbReference>
<reference evidence="3" key="1">
    <citation type="submission" date="2018-05" db="EMBL/GenBank/DDBJ databases">
        <authorList>
            <person name="Lanie J.A."/>
            <person name="Ng W.-L."/>
            <person name="Kazmierczak K.M."/>
            <person name="Andrzejewski T.M."/>
            <person name="Davidsen T.M."/>
            <person name="Wayne K.J."/>
            <person name="Tettelin H."/>
            <person name="Glass J.I."/>
            <person name="Rusch D."/>
            <person name="Podicherti R."/>
            <person name="Tsui H.-C.T."/>
            <person name="Winkler M.E."/>
        </authorList>
    </citation>
    <scope>NUCLEOTIDE SEQUENCE</scope>
</reference>
<sequence length="189" mass="21799">MTDAFALLDEPRQPWLDVEALKGKFLTQSSETHPDKFTDPAEKESAQEDFTNLNTAHDILRDPKGRLQHLLTLERGEKPAEVHDILPETADLFIEVGQLLKPVDECLDEREKQTSTLLKAQSYPEALDWLEKVNSLQQTIVQNLQQLDTQAQALNSNWDCDSIEKLFHQYSYLQKWQMQLNDRAVRLGL</sequence>
<feature type="domain" description="J" evidence="2">
    <location>
        <begin position="3"/>
        <end position="65"/>
    </location>
</feature>
<dbReference type="InterPro" id="IPR004640">
    <property type="entry name" value="HscB"/>
</dbReference>
<dbReference type="PANTHER" id="PTHR14021:SF15">
    <property type="entry name" value="IRON-SULFUR CLUSTER CO-CHAPERONE PROTEIN HSCB"/>
    <property type="match status" value="1"/>
</dbReference>
<dbReference type="InterPro" id="IPR036869">
    <property type="entry name" value="J_dom_sf"/>
</dbReference>
<evidence type="ECO:0000259" key="2">
    <source>
        <dbReference type="PROSITE" id="PS50076"/>
    </source>
</evidence>
<dbReference type="GO" id="GO:0044571">
    <property type="term" value="P:[2Fe-2S] cluster assembly"/>
    <property type="evidence" value="ECO:0007669"/>
    <property type="project" value="InterPro"/>
</dbReference>
<feature type="region of interest" description="Disordered" evidence="1">
    <location>
        <begin position="27"/>
        <end position="46"/>
    </location>
</feature>
<dbReference type="Gene3D" id="1.10.287.110">
    <property type="entry name" value="DnaJ domain"/>
    <property type="match status" value="1"/>
</dbReference>
<proteinExistence type="predicted"/>